<dbReference type="RefSeq" id="WP_275117950.1">
    <property type="nucleotide sequence ID" value="NZ_JAOTPO010000004.1"/>
</dbReference>
<keyword evidence="3" id="KW-1185">Reference proteome</keyword>
<name>A0ABT5VD07_9BACI</name>
<keyword evidence="1" id="KW-0175">Coiled coil</keyword>
<evidence type="ECO:0000313" key="2">
    <source>
        <dbReference type="EMBL" id="MDE5413332.1"/>
    </source>
</evidence>
<proteinExistence type="predicted"/>
<comment type="caution">
    <text evidence="2">The sequence shown here is derived from an EMBL/GenBank/DDBJ whole genome shotgun (WGS) entry which is preliminary data.</text>
</comment>
<evidence type="ECO:0000256" key="1">
    <source>
        <dbReference type="SAM" id="Coils"/>
    </source>
</evidence>
<organism evidence="2 3">
    <name type="scientific">Alkalihalobacterium chitinilyticum</name>
    <dbReference type="NCBI Taxonomy" id="2980103"/>
    <lineage>
        <taxon>Bacteria</taxon>
        <taxon>Bacillati</taxon>
        <taxon>Bacillota</taxon>
        <taxon>Bacilli</taxon>
        <taxon>Bacillales</taxon>
        <taxon>Bacillaceae</taxon>
        <taxon>Alkalihalobacterium</taxon>
    </lineage>
</organism>
<evidence type="ECO:0000313" key="3">
    <source>
        <dbReference type="Proteomes" id="UP001148125"/>
    </source>
</evidence>
<feature type="coiled-coil region" evidence="1">
    <location>
        <begin position="98"/>
        <end position="125"/>
    </location>
</feature>
<dbReference type="EMBL" id="JAOTPO010000004">
    <property type="protein sequence ID" value="MDE5413332.1"/>
    <property type="molecule type" value="Genomic_DNA"/>
</dbReference>
<gene>
    <name evidence="2" type="ORF">N7Z68_08030</name>
</gene>
<sequence length="181" mass="21834">MSFVGRFTNIQVDMNKNLVQSFLEKIEQAYPYEWVRNEGYQTLIIHGDKHYQLPFKEEKDALRLTIEELVTSERTFSIAFNELLFEARKKMMGIENVYDRKKRRIEKRKQDIEMIQNRRKEESQKKLTPPMPNETKEKIIKLEINYLLMELHEAMSAQDKEKELFCKNKLQELVEQSKRIS</sequence>
<accession>A0ABT5VD07</accession>
<reference evidence="2" key="1">
    <citation type="submission" date="2024-05" db="EMBL/GenBank/DDBJ databases">
        <title>Alkalihalobacillus sp. strain MEB203 novel alkaliphilic bacterium from Lonar Lake, India.</title>
        <authorList>
            <person name="Joshi A."/>
            <person name="Thite S."/>
            <person name="Mengade P."/>
        </authorList>
    </citation>
    <scope>NUCLEOTIDE SEQUENCE</scope>
    <source>
        <strain evidence="2">MEB 203</strain>
    </source>
</reference>
<protein>
    <submittedName>
        <fullName evidence="2">Uncharacterized protein</fullName>
    </submittedName>
</protein>
<dbReference type="Proteomes" id="UP001148125">
    <property type="component" value="Unassembled WGS sequence"/>
</dbReference>